<evidence type="ECO:0000256" key="3">
    <source>
        <dbReference type="ARBA" id="ARBA00023163"/>
    </source>
</evidence>
<organism evidence="5 6">
    <name type="scientific">Pedobacter gandavensis</name>
    <dbReference type="NCBI Taxonomy" id="2679963"/>
    <lineage>
        <taxon>Bacteria</taxon>
        <taxon>Pseudomonadati</taxon>
        <taxon>Bacteroidota</taxon>
        <taxon>Sphingobacteriia</taxon>
        <taxon>Sphingobacteriales</taxon>
        <taxon>Sphingobacteriaceae</taxon>
        <taxon>Pedobacter</taxon>
    </lineage>
</organism>
<evidence type="ECO:0000313" key="5">
    <source>
        <dbReference type="EMBL" id="MBB2148623.1"/>
    </source>
</evidence>
<dbReference type="SMART" id="SM00895">
    <property type="entry name" value="FCD"/>
    <property type="match status" value="1"/>
</dbReference>
<proteinExistence type="predicted"/>
<dbReference type="CDD" id="cd07377">
    <property type="entry name" value="WHTH_GntR"/>
    <property type="match status" value="1"/>
</dbReference>
<dbReference type="EMBL" id="WNXC01000001">
    <property type="protein sequence ID" value="MBB2148623.1"/>
    <property type="molecule type" value="Genomic_DNA"/>
</dbReference>
<dbReference type="InterPro" id="IPR036390">
    <property type="entry name" value="WH_DNA-bd_sf"/>
</dbReference>
<evidence type="ECO:0000313" key="6">
    <source>
        <dbReference type="Proteomes" id="UP000636110"/>
    </source>
</evidence>
<dbReference type="Pfam" id="PF00392">
    <property type="entry name" value="GntR"/>
    <property type="match status" value="1"/>
</dbReference>
<dbReference type="InterPro" id="IPR008920">
    <property type="entry name" value="TF_FadR/GntR_C"/>
</dbReference>
<evidence type="ECO:0000256" key="1">
    <source>
        <dbReference type="ARBA" id="ARBA00023015"/>
    </source>
</evidence>
<keyword evidence="2" id="KW-0238">DNA-binding</keyword>
<dbReference type="Pfam" id="PF07729">
    <property type="entry name" value="FCD"/>
    <property type="match status" value="1"/>
</dbReference>
<dbReference type="PANTHER" id="PTHR43537">
    <property type="entry name" value="TRANSCRIPTIONAL REGULATOR, GNTR FAMILY"/>
    <property type="match status" value="1"/>
</dbReference>
<dbReference type="PANTHER" id="PTHR43537:SF54">
    <property type="entry name" value="TRANSCRIPTIONAL REGULATOR, GNTR FAMILY"/>
    <property type="match status" value="1"/>
</dbReference>
<protein>
    <submittedName>
        <fullName evidence="5">GntR family transcriptional regulator</fullName>
    </submittedName>
</protein>
<dbReference type="SUPFAM" id="SSF48008">
    <property type="entry name" value="GntR ligand-binding domain-like"/>
    <property type="match status" value="1"/>
</dbReference>
<feature type="domain" description="HTH gntR-type" evidence="4">
    <location>
        <begin position="11"/>
        <end position="79"/>
    </location>
</feature>
<evidence type="ECO:0000256" key="2">
    <source>
        <dbReference type="ARBA" id="ARBA00023125"/>
    </source>
</evidence>
<dbReference type="Gene3D" id="1.10.10.10">
    <property type="entry name" value="Winged helix-like DNA-binding domain superfamily/Winged helix DNA-binding domain"/>
    <property type="match status" value="1"/>
</dbReference>
<dbReference type="SMART" id="SM00345">
    <property type="entry name" value="HTH_GNTR"/>
    <property type="match status" value="1"/>
</dbReference>
<gene>
    <name evidence="5" type="ORF">GM920_06830</name>
</gene>
<keyword evidence="1" id="KW-0805">Transcription regulation</keyword>
<keyword evidence="3" id="KW-0804">Transcription</keyword>
<dbReference type="InterPro" id="IPR036388">
    <property type="entry name" value="WH-like_DNA-bd_sf"/>
</dbReference>
<name>A0ABR6ETM8_9SPHI</name>
<accession>A0ABR6ETM8</accession>
<sequence>MKDLKINNQPVTLVDQVEAKLLEYIKTEDLNPGSPMPNEQTLAKALGVARGVLREALSRLRMLGLIETRTQRGMVLKEPSILGGMLRVADPLLLSELSLLDVLEFRVALELGISSDIFRKITKKDIEELEVIVEKGIILEHNEYALASEYAFHSKLYEITGNQTIIQFQKIINPIITFVKDKFEENFKPINIELEKENRIVTHADLLECIKTGDVNAYRDKLDCHFLIYSIFLNEKRKLSKK</sequence>
<comment type="caution">
    <text evidence="5">The sequence shown here is derived from an EMBL/GenBank/DDBJ whole genome shotgun (WGS) entry which is preliminary data.</text>
</comment>
<dbReference type="InterPro" id="IPR000524">
    <property type="entry name" value="Tscrpt_reg_HTH_GntR"/>
</dbReference>
<evidence type="ECO:0000259" key="4">
    <source>
        <dbReference type="PROSITE" id="PS50949"/>
    </source>
</evidence>
<reference evidence="5 6" key="1">
    <citation type="submission" date="2019-11" db="EMBL/GenBank/DDBJ databases">
        <title>Description of Pedobacter sp. LMG 31462T.</title>
        <authorList>
            <person name="Carlier A."/>
            <person name="Qi S."/>
            <person name="Vandamme P."/>
        </authorList>
    </citation>
    <scope>NUCLEOTIDE SEQUENCE [LARGE SCALE GENOMIC DNA]</scope>
    <source>
        <strain evidence="5 6">LMG 31462</strain>
    </source>
</reference>
<dbReference type="RefSeq" id="WP_182954780.1">
    <property type="nucleotide sequence ID" value="NZ_WNXC01000001.1"/>
</dbReference>
<dbReference type="Gene3D" id="1.20.120.530">
    <property type="entry name" value="GntR ligand-binding domain-like"/>
    <property type="match status" value="1"/>
</dbReference>
<dbReference type="PRINTS" id="PR00035">
    <property type="entry name" value="HTHGNTR"/>
</dbReference>
<dbReference type="SUPFAM" id="SSF46785">
    <property type="entry name" value="Winged helix' DNA-binding domain"/>
    <property type="match status" value="1"/>
</dbReference>
<dbReference type="Proteomes" id="UP000636110">
    <property type="component" value="Unassembled WGS sequence"/>
</dbReference>
<dbReference type="InterPro" id="IPR011711">
    <property type="entry name" value="GntR_C"/>
</dbReference>
<dbReference type="PROSITE" id="PS50949">
    <property type="entry name" value="HTH_GNTR"/>
    <property type="match status" value="1"/>
</dbReference>
<keyword evidence="6" id="KW-1185">Reference proteome</keyword>